<keyword evidence="1" id="KW-0479">Metal-binding</keyword>
<keyword evidence="2 4" id="KW-0863">Zinc-finger</keyword>
<sequence length="327" mass="38002">MAVPCIPVKINHLCCKICDDVLRNPVTIPCGHNFCMQCIEDSWKLKESPNFQYSCPECRHTFPSKPQLIRNTTLDQLVRNTQKSENSSKKRKQQDLDDYLQDLKRTRSCREMGAPENMCSSHRSPLDVYCCTDDMIICAKCALYEHQGHQIVNVEFERRRKQVELKNMQEKFKEILQQQEKTQDDTKKIFKRIQKEARQTKDSCERFGDHNGEMKDRNNELGLLEQTESDVDFLQEWASLQYLGEDCLQSSNKVLEDPLLPFEQTKRAVEELGKHLKDLCDKEFASVCQTAVSKEQEESAGGQRKRTQSQRMKAACHRHVLHSTPQG</sequence>
<evidence type="ECO:0000256" key="4">
    <source>
        <dbReference type="PROSITE-ProRule" id="PRU00024"/>
    </source>
</evidence>
<reference evidence="9" key="1">
    <citation type="submission" date="2023-07" db="EMBL/GenBank/DDBJ databases">
        <title>Chromosome-level Genome Assembly of Striped Snakehead (Channa striata).</title>
        <authorList>
            <person name="Liu H."/>
        </authorList>
    </citation>
    <scope>NUCLEOTIDE SEQUENCE</scope>
    <source>
        <strain evidence="9">Gz</strain>
        <tissue evidence="9">Muscle</tissue>
    </source>
</reference>
<dbReference type="SMART" id="SM00184">
    <property type="entry name" value="RING"/>
    <property type="match status" value="1"/>
</dbReference>
<dbReference type="GO" id="GO:0008270">
    <property type="term" value="F:zinc ion binding"/>
    <property type="evidence" value="ECO:0007669"/>
    <property type="project" value="UniProtKB-KW"/>
</dbReference>
<dbReference type="InterPro" id="IPR013083">
    <property type="entry name" value="Znf_RING/FYVE/PHD"/>
</dbReference>
<evidence type="ECO:0000256" key="2">
    <source>
        <dbReference type="ARBA" id="ARBA00022771"/>
    </source>
</evidence>
<dbReference type="SMART" id="SM00336">
    <property type="entry name" value="BBOX"/>
    <property type="match status" value="1"/>
</dbReference>
<dbReference type="PROSITE" id="PS00518">
    <property type="entry name" value="ZF_RING_1"/>
    <property type="match status" value="1"/>
</dbReference>
<dbReference type="InterPro" id="IPR017907">
    <property type="entry name" value="Znf_RING_CS"/>
</dbReference>
<dbReference type="SUPFAM" id="SSF57845">
    <property type="entry name" value="B-box zinc-binding domain"/>
    <property type="match status" value="1"/>
</dbReference>
<dbReference type="Proteomes" id="UP001187415">
    <property type="component" value="Unassembled WGS sequence"/>
</dbReference>
<dbReference type="InterPro" id="IPR001841">
    <property type="entry name" value="Znf_RING"/>
</dbReference>
<feature type="region of interest" description="Disordered" evidence="6">
    <location>
        <begin position="292"/>
        <end position="327"/>
    </location>
</feature>
<dbReference type="Gene3D" id="3.30.160.60">
    <property type="entry name" value="Classic Zinc Finger"/>
    <property type="match status" value="1"/>
</dbReference>
<dbReference type="Pfam" id="PF15227">
    <property type="entry name" value="zf-C3HC4_4"/>
    <property type="match status" value="1"/>
</dbReference>
<comment type="caution">
    <text evidence="9">The sequence shown here is derived from an EMBL/GenBank/DDBJ whole genome shotgun (WGS) entry which is preliminary data.</text>
</comment>
<dbReference type="EMBL" id="JAUPFM010000001">
    <property type="protein sequence ID" value="KAK2862144.1"/>
    <property type="molecule type" value="Genomic_DNA"/>
</dbReference>
<dbReference type="PROSITE" id="PS50089">
    <property type="entry name" value="ZF_RING_2"/>
    <property type="match status" value="1"/>
</dbReference>
<keyword evidence="3" id="KW-0862">Zinc</keyword>
<evidence type="ECO:0000313" key="10">
    <source>
        <dbReference type="Proteomes" id="UP001187415"/>
    </source>
</evidence>
<dbReference type="AlphaFoldDB" id="A0AA88T7C9"/>
<organism evidence="9 10">
    <name type="scientific">Channa striata</name>
    <name type="common">Snakehead murrel</name>
    <name type="synonym">Ophicephalus striatus</name>
    <dbReference type="NCBI Taxonomy" id="64152"/>
    <lineage>
        <taxon>Eukaryota</taxon>
        <taxon>Metazoa</taxon>
        <taxon>Chordata</taxon>
        <taxon>Craniata</taxon>
        <taxon>Vertebrata</taxon>
        <taxon>Euteleostomi</taxon>
        <taxon>Actinopterygii</taxon>
        <taxon>Neopterygii</taxon>
        <taxon>Teleostei</taxon>
        <taxon>Neoteleostei</taxon>
        <taxon>Acanthomorphata</taxon>
        <taxon>Anabantaria</taxon>
        <taxon>Anabantiformes</taxon>
        <taxon>Channoidei</taxon>
        <taxon>Channidae</taxon>
        <taxon>Channa</taxon>
    </lineage>
</organism>
<protein>
    <submittedName>
        <fullName evidence="9">Uncharacterized protein</fullName>
    </submittedName>
</protein>
<dbReference type="SUPFAM" id="SSF57850">
    <property type="entry name" value="RING/U-box"/>
    <property type="match status" value="1"/>
</dbReference>
<feature type="domain" description="RING-type" evidence="7">
    <location>
        <begin position="15"/>
        <end position="59"/>
    </location>
</feature>
<evidence type="ECO:0000256" key="1">
    <source>
        <dbReference type="ARBA" id="ARBA00022723"/>
    </source>
</evidence>
<evidence type="ECO:0000313" key="9">
    <source>
        <dbReference type="EMBL" id="KAK2862144.1"/>
    </source>
</evidence>
<dbReference type="InterPro" id="IPR051051">
    <property type="entry name" value="E3_ubiq-ligase_TRIM/RNF"/>
</dbReference>
<keyword evidence="5" id="KW-0175">Coiled coil</keyword>
<feature type="compositionally biased region" description="Basic residues" evidence="6">
    <location>
        <begin position="303"/>
        <end position="321"/>
    </location>
</feature>
<dbReference type="Gene3D" id="3.30.40.10">
    <property type="entry name" value="Zinc/RING finger domain, C3HC4 (zinc finger)"/>
    <property type="match status" value="1"/>
</dbReference>
<dbReference type="Pfam" id="PF00643">
    <property type="entry name" value="zf-B_box"/>
    <property type="match status" value="1"/>
</dbReference>
<dbReference type="CDD" id="cd19769">
    <property type="entry name" value="Bbox2_TRIM16-like"/>
    <property type="match status" value="1"/>
</dbReference>
<evidence type="ECO:0000256" key="5">
    <source>
        <dbReference type="SAM" id="Coils"/>
    </source>
</evidence>
<keyword evidence="10" id="KW-1185">Reference proteome</keyword>
<gene>
    <name evidence="9" type="ORF">Q5P01_001677</name>
</gene>
<evidence type="ECO:0000259" key="8">
    <source>
        <dbReference type="PROSITE" id="PS50119"/>
    </source>
</evidence>
<feature type="coiled-coil region" evidence="5">
    <location>
        <begin position="151"/>
        <end position="185"/>
    </location>
</feature>
<proteinExistence type="predicted"/>
<name>A0AA88T7C9_CHASR</name>
<evidence type="ECO:0000256" key="6">
    <source>
        <dbReference type="SAM" id="MobiDB-lite"/>
    </source>
</evidence>
<evidence type="ECO:0000256" key="3">
    <source>
        <dbReference type="ARBA" id="ARBA00022833"/>
    </source>
</evidence>
<dbReference type="InterPro" id="IPR000315">
    <property type="entry name" value="Znf_B-box"/>
</dbReference>
<accession>A0AA88T7C9</accession>
<dbReference type="PANTHER" id="PTHR25465:SF14">
    <property type="entry name" value="E3 UBIQUITIN-PROTEIN LIGASE TRIM65"/>
    <property type="match status" value="1"/>
</dbReference>
<dbReference type="PROSITE" id="PS50119">
    <property type="entry name" value="ZF_BBOX"/>
    <property type="match status" value="1"/>
</dbReference>
<feature type="domain" description="B box-type" evidence="8">
    <location>
        <begin position="114"/>
        <end position="154"/>
    </location>
</feature>
<evidence type="ECO:0000259" key="7">
    <source>
        <dbReference type="PROSITE" id="PS50089"/>
    </source>
</evidence>
<dbReference type="InterPro" id="IPR058030">
    <property type="entry name" value="TRIM8/14/16/25/29/45/65_CC"/>
</dbReference>
<dbReference type="Pfam" id="PF25600">
    <property type="entry name" value="TRIM_CC"/>
    <property type="match status" value="1"/>
</dbReference>
<dbReference type="PANTHER" id="PTHR25465">
    <property type="entry name" value="B-BOX DOMAIN CONTAINING"/>
    <property type="match status" value="1"/>
</dbReference>